<dbReference type="Pfam" id="PF14392">
    <property type="entry name" value="zf-CCHC_4"/>
    <property type="match status" value="1"/>
</dbReference>
<dbReference type="EMBL" id="JXTB01000211">
    <property type="protein sequence ID" value="PON53097.1"/>
    <property type="molecule type" value="Genomic_DNA"/>
</dbReference>
<dbReference type="Proteomes" id="UP000237105">
    <property type="component" value="Unassembled WGS sequence"/>
</dbReference>
<evidence type="ECO:0000313" key="3">
    <source>
        <dbReference type="Proteomes" id="UP000237105"/>
    </source>
</evidence>
<proteinExistence type="predicted"/>
<reference evidence="3" key="1">
    <citation type="submission" date="2016-06" db="EMBL/GenBank/DDBJ databases">
        <title>Parallel loss of symbiosis genes in relatives of nitrogen-fixing non-legume Parasponia.</title>
        <authorList>
            <person name="Van Velzen R."/>
            <person name="Holmer R."/>
            <person name="Bu F."/>
            <person name="Rutten L."/>
            <person name="Van Zeijl A."/>
            <person name="Liu W."/>
            <person name="Santuari L."/>
            <person name="Cao Q."/>
            <person name="Sharma T."/>
            <person name="Shen D."/>
            <person name="Roswanjaya Y."/>
            <person name="Wardhani T."/>
            <person name="Kalhor M.S."/>
            <person name="Jansen J."/>
            <person name="Van den Hoogen J."/>
            <person name="Gungor B."/>
            <person name="Hartog M."/>
            <person name="Hontelez J."/>
            <person name="Verver J."/>
            <person name="Yang W.-C."/>
            <person name="Schijlen E."/>
            <person name="Repin R."/>
            <person name="Schilthuizen M."/>
            <person name="Schranz E."/>
            <person name="Heidstra R."/>
            <person name="Miyata K."/>
            <person name="Fedorova E."/>
            <person name="Kohlen W."/>
            <person name="Bisseling T."/>
            <person name="Smit S."/>
            <person name="Geurts R."/>
        </authorList>
    </citation>
    <scope>NUCLEOTIDE SEQUENCE [LARGE SCALE GENOMIC DNA]</scope>
    <source>
        <strain evidence="3">cv. WU1-14</strain>
    </source>
</reference>
<dbReference type="PANTHER" id="PTHR31286:SF167">
    <property type="entry name" value="OS09G0268800 PROTEIN"/>
    <property type="match status" value="1"/>
</dbReference>
<feature type="domain" description="Zinc knuckle CX2CX4HX4C" evidence="1">
    <location>
        <begin position="121"/>
        <end position="165"/>
    </location>
</feature>
<dbReference type="InterPro" id="IPR040256">
    <property type="entry name" value="At4g02000-like"/>
</dbReference>
<comment type="caution">
    <text evidence="2">The sequence shown here is derived from an EMBL/GenBank/DDBJ whole genome shotgun (WGS) entry which is preliminary data.</text>
</comment>
<dbReference type="STRING" id="3476.A0A2P5BWD0"/>
<accession>A0A2P5BWD0</accession>
<organism evidence="2 3">
    <name type="scientific">Parasponia andersonii</name>
    <name type="common">Sponia andersonii</name>
    <dbReference type="NCBI Taxonomy" id="3476"/>
    <lineage>
        <taxon>Eukaryota</taxon>
        <taxon>Viridiplantae</taxon>
        <taxon>Streptophyta</taxon>
        <taxon>Embryophyta</taxon>
        <taxon>Tracheophyta</taxon>
        <taxon>Spermatophyta</taxon>
        <taxon>Magnoliopsida</taxon>
        <taxon>eudicotyledons</taxon>
        <taxon>Gunneridae</taxon>
        <taxon>Pentapetalae</taxon>
        <taxon>rosids</taxon>
        <taxon>fabids</taxon>
        <taxon>Rosales</taxon>
        <taxon>Cannabaceae</taxon>
        <taxon>Parasponia</taxon>
    </lineage>
</organism>
<dbReference type="AlphaFoldDB" id="A0A2P5BWD0"/>
<evidence type="ECO:0000259" key="1">
    <source>
        <dbReference type="Pfam" id="PF14392"/>
    </source>
</evidence>
<sequence length="307" mass="35311">MENLWRPGPRFSIQEIERDMFIFSFEAKADWLFVLDRELWAFDKSLLVLMKMEDFRRHRDQNFCFLSMWVQLHNILLYNMTEAIVRFVSSKIGKWLEVDFDDNGRCWGCFTRSQIHFYKKNPLNCRIKVRLGSASECFWVEVKYECIPDFCFLCGRVRHVVRDCKVKIDEELKNSTNYNFGAWLKAYSGRRSGSSNGWNSNVSQQISMRVESLPSSDIVDGGVIGYVSGSKVKGVVNRELDSVMGKSVNVAISGAEKVHKLTRRLLAFILNVLGRGDNSSDTSKEIMGGKKSMIAVVRSKILRSHKG</sequence>
<gene>
    <name evidence="2" type="ORF">PanWU01x14_204770</name>
</gene>
<evidence type="ECO:0000313" key="2">
    <source>
        <dbReference type="EMBL" id="PON53097.1"/>
    </source>
</evidence>
<dbReference type="OrthoDB" id="1750606at2759"/>
<dbReference type="InterPro" id="IPR025836">
    <property type="entry name" value="Zn_knuckle_CX2CX4HX4C"/>
</dbReference>
<dbReference type="PANTHER" id="PTHR31286">
    <property type="entry name" value="GLYCINE-RICH CELL WALL STRUCTURAL PROTEIN 1.8-LIKE"/>
    <property type="match status" value="1"/>
</dbReference>
<protein>
    <submittedName>
        <fullName evidence="2">Zinc knuckle CX2CX4HX4C</fullName>
    </submittedName>
</protein>
<keyword evidence="3" id="KW-1185">Reference proteome</keyword>
<name>A0A2P5BWD0_PARAD</name>